<dbReference type="RefSeq" id="WP_145775737.1">
    <property type="nucleotide sequence ID" value="NZ_BAAATQ010000097.1"/>
</dbReference>
<protein>
    <submittedName>
        <fullName evidence="1">Uncharacterized protein</fullName>
    </submittedName>
</protein>
<dbReference type="AlphaFoldDB" id="A0A562IDL5"/>
<dbReference type="EMBL" id="VLKE01000001">
    <property type="protein sequence ID" value="TWH69087.1"/>
    <property type="molecule type" value="Genomic_DNA"/>
</dbReference>
<gene>
    <name evidence="1" type="ORF">JD77_04089</name>
</gene>
<organism evidence="1 2">
    <name type="scientific">Micromonospora olivasterospora</name>
    <dbReference type="NCBI Taxonomy" id="1880"/>
    <lineage>
        <taxon>Bacteria</taxon>
        <taxon>Bacillati</taxon>
        <taxon>Actinomycetota</taxon>
        <taxon>Actinomycetes</taxon>
        <taxon>Micromonosporales</taxon>
        <taxon>Micromonosporaceae</taxon>
        <taxon>Micromonospora</taxon>
    </lineage>
</organism>
<accession>A0A562IDL5</accession>
<evidence type="ECO:0000313" key="2">
    <source>
        <dbReference type="Proteomes" id="UP000319825"/>
    </source>
</evidence>
<sequence>MTPERQEAPFSVILASYCIEFHTRNTCSKCTDDGCPRLAGAQLRIDTYRLAKLALRRSRRLI</sequence>
<proteinExistence type="predicted"/>
<name>A0A562IDL5_MICOL</name>
<keyword evidence="2" id="KW-1185">Reference proteome</keyword>
<evidence type="ECO:0000313" key="1">
    <source>
        <dbReference type="EMBL" id="TWH69087.1"/>
    </source>
</evidence>
<dbReference type="OrthoDB" id="3403965at2"/>
<reference evidence="1 2" key="1">
    <citation type="submission" date="2019-07" db="EMBL/GenBank/DDBJ databases">
        <title>R&amp;d 2014.</title>
        <authorList>
            <person name="Klenk H.-P."/>
        </authorList>
    </citation>
    <scope>NUCLEOTIDE SEQUENCE [LARGE SCALE GENOMIC DNA]</scope>
    <source>
        <strain evidence="1 2">DSM 43868</strain>
    </source>
</reference>
<dbReference type="Proteomes" id="UP000319825">
    <property type="component" value="Unassembled WGS sequence"/>
</dbReference>
<comment type="caution">
    <text evidence="1">The sequence shown here is derived from an EMBL/GenBank/DDBJ whole genome shotgun (WGS) entry which is preliminary data.</text>
</comment>